<reference evidence="1 2" key="1">
    <citation type="submission" date="2019-10" db="EMBL/GenBank/DDBJ databases">
        <authorList>
            <person name="Karimi E."/>
        </authorList>
    </citation>
    <scope>NUCLEOTIDE SEQUENCE [LARGE SCALE GENOMIC DNA]</scope>
    <source>
        <strain evidence="1">Sphingobacterium sp. 8BC</strain>
    </source>
</reference>
<gene>
    <name evidence="1" type="ORF">SPHINGO8BC_110085</name>
</gene>
<sequence length="40" mass="4959">MRTYEAPLVNMDKLRILKFFEMNKYRKVIFVLPYYIGKDN</sequence>
<organism evidence="1 2">
    <name type="scientific">Sphingobacterium multivorum</name>
    <dbReference type="NCBI Taxonomy" id="28454"/>
    <lineage>
        <taxon>Bacteria</taxon>
        <taxon>Pseudomonadati</taxon>
        <taxon>Bacteroidota</taxon>
        <taxon>Sphingobacteriia</taxon>
        <taxon>Sphingobacteriales</taxon>
        <taxon>Sphingobacteriaceae</taxon>
        <taxon>Sphingobacterium</taxon>
    </lineage>
</organism>
<protein>
    <submittedName>
        <fullName evidence="1">Uncharacterized protein</fullName>
    </submittedName>
</protein>
<dbReference type="Proteomes" id="UP000432350">
    <property type="component" value="Unassembled WGS sequence"/>
</dbReference>
<evidence type="ECO:0000313" key="2">
    <source>
        <dbReference type="Proteomes" id="UP000432350"/>
    </source>
</evidence>
<accession>A0A653Y6N7</accession>
<name>A0A653Y6N7_SPHMU</name>
<dbReference type="AlphaFoldDB" id="A0A653Y6N7"/>
<evidence type="ECO:0000313" key="1">
    <source>
        <dbReference type="EMBL" id="VXC38107.1"/>
    </source>
</evidence>
<proteinExistence type="predicted"/>
<dbReference type="EMBL" id="CABWMV010000003">
    <property type="protein sequence ID" value="VXC38107.1"/>
    <property type="molecule type" value="Genomic_DNA"/>
</dbReference>